<dbReference type="RefSeq" id="XP_040789900.1">
    <property type="nucleotide sequence ID" value="XM_040932816.1"/>
</dbReference>
<evidence type="ECO:0000256" key="6">
    <source>
        <dbReference type="ARBA" id="ARBA00022827"/>
    </source>
</evidence>
<protein>
    <submittedName>
        <fullName evidence="11">Sulfite reductase flavo protein alpha-component</fullName>
    </submittedName>
</protein>
<evidence type="ECO:0000256" key="2">
    <source>
        <dbReference type="ARBA" id="ARBA00001974"/>
    </source>
</evidence>
<dbReference type="InterPro" id="IPR017927">
    <property type="entry name" value="FAD-bd_FR_type"/>
</dbReference>
<comment type="caution">
    <text evidence="11">The sequence shown here is derived from an EMBL/GenBank/DDBJ whole genome shotgun (WGS) entry which is preliminary data.</text>
</comment>
<feature type="domain" description="Flavodoxin-like" evidence="9">
    <location>
        <begin position="1"/>
        <end position="61"/>
    </location>
</feature>
<dbReference type="GO" id="GO:0016491">
    <property type="term" value="F:oxidoreductase activity"/>
    <property type="evidence" value="ECO:0007669"/>
    <property type="project" value="UniProtKB-KW"/>
</dbReference>
<keyword evidence="5" id="KW-0288">FMN</keyword>
<dbReference type="InterPro" id="IPR023173">
    <property type="entry name" value="NADPH_Cyt_P450_Rdtase_alpha"/>
</dbReference>
<evidence type="ECO:0000256" key="7">
    <source>
        <dbReference type="ARBA" id="ARBA00022857"/>
    </source>
</evidence>
<dbReference type="SUPFAM" id="SSF52343">
    <property type="entry name" value="Ferredoxin reductase-like, C-terminal NADP-linked domain"/>
    <property type="match status" value="1"/>
</dbReference>
<dbReference type="GeneID" id="63850067"/>
<dbReference type="PANTHER" id="PTHR19384:SF10">
    <property type="entry name" value="NADPH-DEPENDENT DIFLAVIN OXIDOREDUCTASE 1"/>
    <property type="match status" value="1"/>
</dbReference>
<dbReference type="PANTHER" id="PTHR19384">
    <property type="entry name" value="NITRIC OXIDE SYNTHASE-RELATED"/>
    <property type="match status" value="1"/>
</dbReference>
<keyword evidence="3" id="KW-0963">Cytoplasm</keyword>
<dbReference type="Gene3D" id="1.20.990.10">
    <property type="entry name" value="NADPH-cytochrome p450 Reductase, Chain A, domain 3"/>
    <property type="match status" value="1"/>
</dbReference>
<keyword evidence="6" id="KW-0274">FAD</keyword>
<evidence type="ECO:0000313" key="11">
    <source>
        <dbReference type="EMBL" id="KAF1847337.1"/>
    </source>
</evidence>
<evidence type="ECO:0000256" key="8">
    <source>
        <dbReference type="ARBA" id="ARBA00023002"/>
    </source>
</evidence>
<dbReference type="Gene3D" id="3.40.50.360">
    <property type="match status" value="1"/>
</dbReference>
<evidence type="ECO:0000256" key="4">
    <source>
        <dbReference type="ARBA" id="ARBA00022630"/>
    </source>
</evidence>
<comment type="cofactor">
    <cofactor evidence="2">
        <name>FAD</name>
        <dbReference type="ChEBI" id="CHEBI:57692"/>
    </cofactor>
</comment>
<evidence type="ECO:0000259" key="10">
    <source>
        <dbReference type="PROSITE" id="PS51384"/>
    </source>
</evidence>
<gene>
    <name evidence="11" type="ORF">K460DRAFT_363430</name>
</gene>
<dbReference type="PROSITE" id="PS50902">
    <property type="entry name" value="FLAVODOXIN_LIKE"/>
    <property type="match status" value="1"/>
</dbReference>
<dbReference type="FunFam" id="1.20.990.10:FF:000013">
    <property type="entry name" value="NADPH-dependent diflavin oxidoreductase 1"/>
    <property type="match status" value="1"/>
</dbReference>
<dbReference type="Pfam" id="PF00175">
    <property type="entry name" value="NAD_binding_1"/>
    <property type="match status" value="1"/>
</dbReference>
<dbReference type="Pfam" id="PF00667">
    <property type="entry name" value="FAD_binding_1"/>
    <property type="match status" value="1"/>
</dbReference>
<sequence>MRFASFGLGDTSYPKFNWAHRKLYNRLIQLGAQPVCDRGESDEQHPEGIDGSFLPWSTNLRHRLLEEYPLPKGVHPIPDDVLLDPKWVLAFVDNSSAAPQTLELVPEATTNGDTVDTPPLDLLNIPNGITAQVTSNERITPTTHFQDVRHLKLSLAGTHPYVPGDVLTLYPKNFPSDVSNFISLMDWTPIADVPLHFVPSAPSVSPTATLPIPHVSHSATITLRRLLTNHLDIIAIPRRSFFAQLAHYTTDPFHRDRLLEFTNPEYIDELYDYTTRPRRSILEVLQEFESVKIPWQRICSIIPALRGRQFSIASALNASAAIHGKTEIELLIAIVKYKTVIKRIRQGVATRYIASLASGQDITVTLSKGGLGVSAKEVDRPVVMVGPGTGVAPMRALIYQRKQWREEARGDAAASDAAQVKDLLFFGCRNAEADYFFKDEWAALKKEHVPLDVFAAFSRDQRQKVYVQDLIRQESSLIYDALSKKNGIIYICGSSGKMPQAIREALIEGFQEHGSLSRDEAEQYLAGMEKGGRYRQETW</sequence>
<dbReference type="GO" id="GO:0050660">
    <property type="term" value="F:flavin adenine dinucleotide binding"/>
    <property type="evidence" value="ECO:0007669"/>
    <property type="project" value="TreeGrafter"/>
</dbReference>
<name>A0A9P4GKJ6_9PLEO</name>
<evidence type="ECO:0000313" key="12">
    <source>
        <dbReference type="Proteomes" id="UP000800039"/>
    </source>
</evidence>
<dbReference type="OrthoDB" id="1856718at2759"/>
<dbReference type="PRINTS" id="PR00371">
    <property type="entry name" value="FPNCR"/>
</dbReference>
<organism evidence="11 12">
    <name type="scientific">Cucurbitaria berberidis CBS 394.84</name>
    <dbReference type="NCBI Taxonomy" id="1168544"/>
    <lineage>
        <taxon>Eukaryota</taxon>
        <taxon>Fungi</taxon>
        <taxon>Dikarya</taxon>
        <taxon>Ascomycota</taxon>
        <taxon>Pezizomycotina</taxon>
        <taxon>Dothideomycetes</taxon>
        <taxon>Pleosporomycetidae</taxon>
        <taxon>Pleosporales</taxon>
        <taxon>Pleosporineae</taxon>
        <taxon>Cucurbitariaceae</taxon>
        <taxon>Cucurbitaria</taxon>
    </lineage>
</organism>
<dbReference type="InterPro" id="IPR029039">
    <property type="entry name" value="Flavoprotein-like_sf"/>
</dbReference>
<comment type="cofactor">
    <cofactor evidence="1">
        <name>FMN</name>
        <dbReference type="ChEBI" id="CHEBI:58210"/>
    </cofactor>
</comment>
<dbReference type="EMBL" id="ML976615">
    <property type="protein sequence ID" value="KAF1847337.1"/>
    <property type="molecule type" value="Genomic_DNA"/>
</dbReference>
<keyword evidence="7" id="KW-0521">NADP</keyword>
<keyword evidence="4" id="KW-0285">Flavoprotein</keyword>
<evidence type="ECO:0000259" key="9">
    <source>
        <dbReference type="PROSITE" id="PS50902"/>
    </source>
</evidence>
<dbReference type="InterPro" id="IPR003097">
    <property type="entry name" value="CysJ-like_FAD-binding"/>
</dbReference>
<dbReference type="InterPro" id="IPR001433">
    <property type="entry name" value="OxRdtase_FAD/NAD-bd"/>
</dbReference>
<dbReference type="InterPro" id="IPR039261">
    <property type="entry name" value="FNR_nucleotide-bd"/>
</dbReference>
<evidence type="ECO:0000256" key="5">
    <source>
        <dbReference type="ARBA" id="ARBA00022643"/>
    </source>
</evidence>
<dbReference type="InterPro" id="IPR001709">
    <property type="entry name" value="Flavoprot_Pyr_Nucl_cyt_Rdtase"/>
</dbReference>
<dbReference type="Gene3D" id="3.40.50.80">
    <property type="entry name" value="Nucleotide-binding domain of ferredoxin-NADP reductase (FNR) module"/>
    <property type="match status" value="1"/>
</dbReference>
<accession>A0A9P4GKJ6</accession>
<dbReference type="SUPFAM" id="SSF52218">
    <property type="entry name" value="Flavoproteins"/>
    <property type="match status" value="1"/>
</dbReference>
<dbReference type="FunFam" id="3.40.50.80:FF:000030">
    <property type="entry name" value="NADPH-dependent diflavin oxidoreductase 1"/>
    <property type="match status" value="1"/>
</dbReference>
<evidence type="ECO:0000256" key="1">
    <source>
        <dbReference type="ARBA" id="ARBA00001917"/>
    </source>
</evidence>
<dbReference type="PROSITE" id="PS51384">
    <property type="entry name" value="FAD_FR"/>
    <property type="match status" value="1"/>
</dbReference>
<dbReference type="InterPro" id="IPR008254">
    <property type="entry name" value="Flavodoxin/NO_synth"/>
</dbReference>
<dbReference type="GO" id="GO:0005829">
    <property type="term" value="C:cytosol"/>
    <property type="evidence" value="ECO:0007669"/>
    <property type="project" value="TreeGrafter"/>
</dbReference>
<reference evidence="11" key="1">
    <citation type="submission" date="2020-01" db="EMBL/GenBank/DDBJ databases">
        <authorList>
            <consortium name="DOE Joint Genome Institute"/>
            <person name="Haridas S."/>
            <person name="Albert R."/>
            <person name="Binder M."/>
            <person name="Bloem J."/>
            <person name="Labutti K."/>
            <person name="Salamov A."/>
            <person name="Andreopoulos B."/>
            <person name="Baker S.E."/>
            <person name="Barry K."/>
            <person name="Bills G."/>
            <person name="Bluhm B.H."/>
            <person name="Cannon C."/>
            <person name="Castanera R."/>
            <person name="Culley D.E."/>
            <person name="Daum C."/>
            <person name="Ezra D."/>
            <person name="Gonzalez J.B."/>
            <person name="Henrissat B."/>
            <person name="Kuo A."/>
            <person name="Liang C."/>
            <person name="Lipzen A."/>
            <person name="Lutzoni F."/>
            <person name="Magnuson J."/>
            <person name="Mondo S."/>
            <person name="Nolan M."/>
            <person name="Ohm R."/>
            <person name="Pangilinan J."/>
            <person name="Park H.-J."/>
            <person name="Ramirez L."/>
            <person name="Alfaro M."/>
            <person name="Sun H."/>
            <person name="Tritt A."/>
            <person name="Yoshinaga Y."/>
            <person name="Zwiers L.-H."/>
            <person name="Turgeon B.G."/>
            <person name="Goodwin S.B."/>
            <person name="Spatafora J.W."/>
            <person name="Crous P.W."/>
            <person name="Grigoriev I.V."/>
        </authorList>
    </citation>
    <scope>NUCLEOTIDE SEQUENCE</scope>
    <source>
        <strain evidence="11">CBS 394.84</strain>
    </source>
</reference>
<dbReference type="SUPFAM" id="SSF63380">
    <property type="entry name" value="Riboflavin synthase domain-like"/>
    <property type="match status" value="1"/>
</dbReference>
<keyword evidence="12" id="KW-1185">Reference proteome</keyword>
<dbReference type="AlphaFoldDB" id="A0A9P4GKJ6"/>
<evidence type="ECO:0000256" key="3">
    <source>
        <dbReference type="ARBA" id="ARBA00022490"/>
    </source>
</evidence>
<dbReference type="GO" id="GO:0010181">
    <property type="term" value="F:FMN binding"/>
    <property type="evidence" value="ECO:0007669"/>
    <property type="project" value="InterPro"/>
</dbReference>
<dbReference type="Gene3D" id="2.40.30.10">
    <property type="entry name" value="Translation factors"/>
    <property type="match status" value="1"/>
</dbReference>
<keyword evidence="8" id="KW-0560">Oxidoreductase</keyword>
<dbReference type="InterPro" id="IPR017938">
    <property type="entry name" value="Riboflavin_synthase-like_b-brl"/>
</dbReference>
<feature type="domain" description="FAD-binding FR-type" evidence="10">
    <location>
        <begin position="126"/>
        <end position="377"/>
    </location>
</feature>
<proteinExistence type="predicted"/>
<dbReference type="Proteomes" id="UP000800039">
    <property type="component" value="Unassembled WGS sequence"/>
</dbReference>
<dbReference type="Pfam" id="PF00258">
    <property type="entry name" value="Flavodoxin_1"/>
    <property type="match status" value="1"/>
</dbReference>